<evidence type="ECO:0000256" key="7">
    <source>
        <dbReference type="SAM" id="Phobius"/>
    </source>
</evidence>
<evidence type="ECO:0000256" key="1">
    <source>
        <dbReference type="ARBA" id="ARBA00004651"/>
    </source>
</evidence>
<sequence>MSSAKALSKNITWKKILHYEITSAWTSQLQANVLSYISEMLQEGFSLQDTLPFLSIVYPKQAATFQAMEEDILLGKSFAEACLHLKLHGNQRFQIKIAEGHGAFAEKLMEVSNYLKLREENTKRIRQTLTYPIFLVFLILGMLFVIRSFLLPQIQDMSLGQASPFVLFLHFFLENLPLVLLYTGLVLSLVTMASYLYLKKLTALKRAQIFVSFPFIGQYFRLYYTYFFAYEFSQLFSLGFSIQEIIHSFQKQNESNFLKSFGNFMAKHLEEGRATNDILRRAGIFTREFPAIVLQGEYLNQLAVKMRLYSQGCLKEFFEKSQQAIQIAKNLLFVFVALLILLVYLSLMLPMLNLLGGLHL</sequence>
<dbReference type="InterPro" id="IPR003004">
    <property type="entry name" value="GspF/PilC"/>
</dbReference>
<dbReference type="EMBL" id="VYWO01000001">
    <property type="protein sequence ID" value="KAA9302040.1"/>
    <property type="molecule type" value="Genomic_DNA"/>
</dbReference>
<feature type="transmembrane region" description="Helical" evidence="7">
    <location>
        <begin position="179"/>
        <end position="198"/>
    </location>
</feature>
<feature type="transmembrane region" description="Helical" evidence="7">
    <location>
        <begin position="128"/>
        <end position="150"/>
    </location>
</feature>
<dbReference type="GO" id="GO:0005886">
    <property type="term" value="C:plasma membrane"/>
    <property type="evidence" value="ECO:0007669"/>
    <property type="project" value="UniProtKB-SubCell"/>
</dbReference>
<dbReference type="OrthoDB" id="2134211at2"/>
<dbReference type="PANTHER" id="PTHR30012:SF0">
    <property type="entry name" value="TYPE II SECRETION SYSTEM PROTEIN F-RELATED"/>
    <property type="match status" value="1"/>
</dbReference>
<dbReference type="Gene3D" id="1.20.81.30">
    <property type="entry name" value="Type II secretion system (T2SS), domain F"/>
    <property type="match status" value="2"/>
</dbReference>
<feature type="domain" description="Type II secretion system protein GspF" evidence="8">
    <location>
        <begin position="34"/>
        <end position="152"/>
    </location>
</feature>
<evidence type="ECO:0000313" key="10">
    <source>
        <dbReference type="Proteomes" id="UP000327148"/>
    </source>
</evidence>
<evidence type="ECO:0000256" key="5">
    <source>
        <dbReference type="ARBA" id="ARBA00022989"/>
    </source>
</evidence>
<evidence type="ECO:0000256" key="2">
    <source>
        <dbReference type="ARBA" id="ARBA00005745"/>
    </source>
</evidence>
<dbReference type="InterPro" id="IPR047692">
    <property type="entry name" value="T4P_ComGB"/>
</dbReference>
<accession>A0A5N1GTY0</accession>
<dbReference type="PRINTS" id="PR00812">
    <property type="entry name" value="BCTERIALGSPF"/>
</dbReference>
<evidence type="ECO:0000259" key="8">
    <source>
        <dbReference type="Pfam" id="PF00482"/>
    </source>
</evidence>
<keyword evidence="4 7" id="KW-0812">Transmembrane</keyword>
<dbReference type="AlphaFoldDB" id="A0A5N1GTY0"/>
<comment type="subcellular location">
    <subcellularLocation>
        <location evidence="1">Cell membrane</location>
        <topology evidence="1">Multi-pass membrane protein</topology>
    </subcellularLocation>
</comment>
<proteinExistence type="inferred from homology"/>
<feature type="domain" description="Type II secretion system protein GspF" evidence="8">
    <location>
        <begin position="228"/>
        <end position="350"/>
    </location>
</feature>
<name>A0A5N1GTY0_9LACT</name>
<keyword evidence="6 7" id="KW-0472">Membrane</keyword>
<feature type="transmembrane region" description="Helical" evidence="7">
    <location>
        <begin position="331"/>
        <end position="352"/>
    </location>
</feature>
<dbReference type="InterPro" id="IPR042094">
    <property type="entry name" value="T2SS_GspF_sf"/>
</dbReference>
<gene>
    <name evidence="9" type="ORF">F6I03_02180</name>
</gene>
<organism evidence="9 10">
    <name type="scientific">Aerococcus sanguinicola</name>
    <dbReference type="NCBI Taxonomy" id="119206"/>
    <lineage>
        <taxon>Bacteria</taxon>
        <taxon>Bacillati</taxon>
        <taxon>Bacillota</taxon>
        <taxon>Bacilli</taxon>
        <taxon>Lactobacillales</taxon>
        <taxon>Aerococcaceae</taxon>
        <taxon>Aerococcus</taxon>
    </lineage>
</organism>
<comment type="similarity">
    <text evidence="2">Belongs to the GSP F family.</text>
</comment>
<comment type="caution">
    <text evidence="9">The sequence shown here is derived from an EMBL/GenBank/DDBJ whole genome shotgun (WGS) entry which is preliminary data.</text>
</comment>
<reference evidence="9 10" key="1">
    <citation type="submission" date="2019-09" db="EMBL/GenBank/DDBJ databases">
        <title>Draft genome sequence assemblies of isolates from the urinary tract.</title>
        <authorList>
            <person name="Mores C.R."/>
            <person name="Putonti C."/>
            <person name="Wolfe A.J."/>
        </authorList>
    </citation>
    <scope>NUCLEOTIDE SEQUENCE [LARGE SCALE GENOMIC DNA]</scope>
    <source>
        <strain evidence="9 10">UMB623</strain>
    </source>
</reference>
<dbReference type="RefSeq" id="WP_150983044.1">
    <property type="nucleotide sequence ID" value="NZ_VYWO01000001.1"/>
</dbReference>
<evidence type="ECO:0000256" key="6">
    <source>
        <dbReference type="ARBA" id="ARBA00023136"/>
    </source>
</evidence>
<dbReference type="NCBIfam" id="NF041012">
    <property type="entry name" value="T4P_ComGB"/>
    <property type="match status" value="1"/>
</dbReference>
<dbReference type="STRING" id="119206.AWM72_07915"/>
<protein>
    <submittedName>
        <fullName evidence="9">Competence protein</fullName>
    </submittedName>
</protein>
<dbReference type="PANTHER" id="PTHR30012">
    <property type="entry name" value="GENERAL SECRETION PATHWAY PROTEIN"/>
    <property type="match status" value="1"/>
</dbReference>
<evidence type="ECO:0000313" key="9">
    <source>
        <dbReference type="EMBL" id="KAA9302040.1"/>
    </source>
</evidence>
<keyword evidence="3" id="KW-1003">Cell membrane</keyword>
<dbReference type="Pfam" id="PF00482">
    <property type="entry name" value="T2SSF"/>
    <property type="match status" value="2"/>
</dbReference>
<dbReference type="InterPro" id="IPR018076">
    <property type="entry name" value="T2SS_GspF_dom"/>
</dbReference>
<evidence type="ECO:0000256" key="3">
    <source>
        <dbReference type="ARBA" id="ARBA00022475"/>
    </source>
</evidence>
<dbReference type="Proteomes" id="UP000327148">
    <property type="component" value="Unassembled WGS sequence"/>
</dbReference>
<evidence type="ECO:0000256" key="4">
    <source>
        <dbReference type="ARBA" id="ARBA00022692"/>
    </source>
</evidence>
<keyword evidence="5 7" id="KW-1133">Transmembrane helix</keyword>